<dbReference type="InterPro" id="IPR038622">
    <property type="entry name" value="CDPS_sf"/>
</dbReference>
<organism evidence="4 5">
    <name type="scientific">Streptomyces humicola</name>
    <dbReference type="NCBI Taxonomy" id="2953240"/>
    <lineage>
        <taxon>Bacteria</taxon>
        <taxon>Bacillati</taxon>
        <taxon>Actinomycetota</taxon>
        <taxon>Actinomycetes</taxon>
        <taxon>Kitasatosporales</taxon>
        <taxon>Streptomycetaceae</taxon>
        <taxon>Streptomyces</taxon>
    </lineage>
</organism>
<proteinExistence type="inferred from homology"/>
<dbReference type="Pfam" id="PF16715">
    <property type="entry name" value="CDPS"/>
    <property type="match status" value="1"/>
</dbReference>
<dbReference type="Gene3D" id="3.40.50.11710">
    <property type="entry name" value="Cyclodipeptide synthase"/>
    <property type="match status" value="1"/>
</dbReference>
<dbReference type="EMBL" id="JANFNG010000003">
    <property type="protein sequence ID" value="MCQ4080481.1"/>
    <property type="molecule type" value="Genomic_DNA"/>
</dbReference>
<name>A0ABT1PS30_9ACTN</name>
<accession>A0ABT1PS30</accession>
<keyword evidence="2" id="KW-0808">Transferase</keyword>
<evidence type="ECO:0000256" key="2">
    <source>
        <dbReference type="ARBA" id="ARBA00022679"/>
    </source>
</evidence>
<evidence type="ECO:0000313" key="5">
    <source>
        <dbReference type="Proteomes" id="UP001057702"/>
    </source>
</evidence>
<dbReference type="Proteomes" id="UP001057702">
    <property type="component" value="Unassembled WGS sequence"/>
</dbReference>
<dbReference type="RefSeq" id="WP_255919367.1">
    <property type="nucleotide sequence ID" value="NZ_JANFNG010000003.1"/>
</dbReference>
<protein>
    <recommendedName>
        <fullName evidence="3">Cyclodipeptide synthase</fullName>
    </recommendedName>
</protein>
<keyword evidence="5" id="KW-1185">Reference proteome</keyword>
<sequence length="242" mass="27385">MSQEPDQLEEFEFFPFTNSCQLIWEEHDHLLIGVSPGNSYFSAQRLGALARWAAQRFTQVDFVHADVHLDEIYEAFGYTPEHAQRRAAKEIRTVRRRITEGLASAGLLGRGIRMSALSEFADNPVYTGLRRRLDHLVDEDEELREACEAMVQQFLAPRLQDSGPATAEQLRSCRAYIAAELPFFVDTPSILGVPSSVSAYPVVMPLTEVLYRRGGGLRAMRNQAYAVLRSERTVKDDHRRAA</sequence>
<dbReference type="InterPro" id="IPR030903">
    <property type="entry name" value="CDPS"/>
</dbReference>
<reference evidence="4" key="1">
    <citation type="submission" date="2022-06" db="EMBL/GenBank/DDBJ databases">
        <title>Draft genome sequence of Streptomyces sp. RB6PN25 isolated from peat swamp forest in Thailand.</title>
        <authorList>
            <person name="Duangmal K."/>
            <person name="Klaysubun C."/>
        </authorList>
    </citation>
    <scope>NUCLEOTIDE SEQUENCE</scope>
    <source>
        <strain evidence="4">RB6PN25</strain>
    </source>
</reference>
<evidence type="ECO:0000256" key="1">
    <source>
        <dbReference type="ARBA" id="ARBA00006034"/>
    </source>
</evidence>
<gene>
    <name evidence="4" type="ORF">NGB36_07665</name>
</gene>
<evidence type="ECO:0000256" key="3">
    <source>
        <dbReference type="ARBA" id="ARBA00030771"/>
    </source>
</evidence>
<comment type="caution">
    <text evidence="4">The sequence shown here is derived from an EMBL/GenBank/DDBJ whole genome shotgun (WGS) entry which is preliminary data.</text>
</comment>
<comment type="similarity">
    <text evidence="1">Belongs to the CDPS family.</text>
</comment>
<dbReference type="NCBIfam" id="TIGR04539">
    <property type="entry name" value="tRNA_cyclodipep"/>
    <property type="match status" value="1"/>
</dbReference>
<evidence type="ECO:0000313" key="4">
    <source>
        <dbReference type="EMBL" id="MCQ4080481.1"/>
    </source>
</evidence>